<evidence type="ECO:0000313" key="1">
    <source>
        <dbReference type="EMBL" id="KAB7500512.1"/>
    </source>
</evidence>
<dbReference type="EMBL" id="SEYY01013744">
    <property type="protein sequence ID" value="KAB7500512.1"/>
    <property type="molecule type" value="Genomic_DNA"/>
</dbReference>
<evidence type="ECO:0000313" key="2">
    <source>
        <dbReference type="Proteomes" id="UP000326759"/>
    </source>
</evidence>
<dbReference type="AlphaFoldDB" id="A0A5N5T2F9"/>
<sequence length="364" mass="39793">MDSAENDPLGPKSVFGSNWAKKKSRYDDDELSMSPPADDSSFFSLRYGLHRKPNESMYDRINKELGLTVESGPKNHLTPELNIAPASTFCDGKHTELLLGPGGFTLETTIRPQSHHTAVSVVPACSTNDSPKIVIPSTILERQERPEDSLVAHQDVETLVKKVRGGRPTRKISMNLADTVDRKFLENIQELKIENPQIQEQPTPHCSLISPVSETPSIASSLIDSLPVVTGIRDRRRKTSAPPSLNPMKASNFFFTGGLFSSVNTSTASTLSTSEAAMSVSQQITGLSPHTAPAALSQPTSPMRQIETEGLNARDNLTLAQTTLLMEQNASEAAAFEQREKIGGKRRPKASALREMNFWAPQSM</sequence>
<protein>
    <submittedName>
        <fullName evidence="1">Uncharacterized protein</fullName>
    </submittedName>
</protein>
<gene>
    <name evidence="1" type="ORF">Anas_12368</name>
</gene>
<dbReference type="OrthoDB" id="8192147at2759"/>
<keyword evidence="2" id="KW-1185">Reference proteome</keyword>
<comment type="caution">
    <text evidence="1">The sequence shown here is derived from an EMBL/GenBank/DDBJ whole genome shotgun (WGS) entry which is preliminary data.</text>
</comment>
<accession>A0A5N5T2F9</accession>
<organism evidence="1 2">
    <name type="scientific">Armadillidium nasatum</name>
    <dbReference type="NCBI Taxonomy" id="96803"/>
    <lineage>
        <taxon>Eukaryota</taxon>
        <taxon>Metazoa</taxon>
        <taxon>Ecdysozoa</taxon>
        <taxon>Arthropoda</taxon>
        <taxon>Crustacea</taxon>
        <taxon>Multicrustacea</taxon>
        <taxon>Malacostraca</taxon>
        <taxon>Eumalacostraca</taxon>
        <taxon>Peracarida</taxon>
        <taxon>Isopoda</taxon>
        <taxon>Oniscidea</taxon>
        <taxon>Crinocheta</taxon>
        <taxon>Armadillidiidae</taxon>
        <taxon>Armadillidium</taxon>
    </lineage>
</organism>
<proteinExistence type="predicted"/>
<reference evidence="1 2" key="1">
    <citation type="journal article" date="2019" name="PLoS Biol.">
        <title>Sex chromosomes control vertical transmission of feminizing Wolbachia symbionts in an isopod.</title>
        <authorList>
            <person name="Becking T."/>
            <person name="Chebbi M.A."/>
            <person name="Giraud I."/>
            <person name="Moumen B."/>
            <person name="Laverre T."/>
            <person name="Caubet Y."/>
            <person name="Peccoud J."/>
            <person name="Gilbert C."/>
            <person name="Cordaux R."/>
        </authorList>
    </citation>
    <scope>NUCLEOTIDE SEQUENCE [LARGE SCALE GENOMIC DNA]</scope>
    <source>
        <strain evidence="1">ANa2</strain>
        <tissue evidence="1">Whole body excluding digestive tract and cuticle</tissue>
    </source>
</reference>
<dbReference type="Proteomes" id="UP000326759">
    <property type="component" value="Unassembled WGS sequence"/>
</dbReference>
<name>A0A5N5T2F9_9CRUS</name>